<accession>A0AAV7E9Q7</accession>
<organism evidence="2 3">
    <name type="scientific">Aristolochia fimbriata</name>
    <name type="common">White veined hardy Dutchman's pipe vine</name>
    <dbReference type="NCBI Taxonomy" id="158543"/>
    <lineage>
        <taxon>Eukaryota</taxon>
        <taxon>Viridiplantae</taxon>
        <taxon>Streptophyta</taxon>
        <taxon>Embryophyta</taxon>
        <taxon>Tracheophyta</taxon>
        <taxon>Spermatophyta</taxon>
        <taxon>Magnoliopsida</taxon>
        <taxon>Magnoliidae</taxon>
        <taxon>Piperales</taxon>
        <taxon>Aristolochiaceae</taxon>
        <taxon>Aristolochia</taxon>
    </lineage>
</organism>
<proteinExistence type="predicted"/>
<reference evidence="2 3" key="1">
    <citation type="submission" date="2021-07" db="EMBL/GenBank/DDBJ databases">
        <title>The Aristolochia fimbriata genome: insights into angiosperm evolution, floral development and chemical biosynthesis.</title>
        <authorList>
            <person name="Jiao Y."/>
        </authorList>
    </citation>
    <scope>NUCLEOTIDE SEQUENCE [LARGE SCALE GENOMIC DNA]</scope>
    <source>
        <strain evidence="2">IBCAS-2021</strain>
        <tissue evidence="2">Leaf</tissue>
    </source>
</reference>
<gene>
    <name evidence="2" type="ORF">H6P81_015906</name>
</gene>
<sequence length="387" mass="45476">MPIIRRRTYKVRSSINGRMKTQESLDDTILLGGFYAYPRMSFKQRIIYHLSQDSPKKVDAKLKGEGTNMVINIPMFKRIRQSVNGDSSKAFKKWQNVHNQCGPWELHQHSILKKKLIPERRLENRELDPLYERQIKERKWELFYAQPKGASVPLVLRGKTVDFASYIINVVYKTSWDSSNEYSTLKDQVDLEEVSAFLCSKGTTWTIKKSEHISIPKKHMSKEATEGFYYPSLVTSLCMLAGVILKPTEEIMYATSPSFIKLVGHRPHLAARPLPPPTSVEDQLAQLRQLVEYQGQYMSEMLQRIAQKKRKDPRKFGRKRKDPRKFGRKRKDPRKFGQKRKDPRKFGRKRKDPRKFGRKREDSRKFGRKRIEKSRLSQCDRVDRAQA</sequence>
<evidence type="ECO:0000256" key="1">
    <source>
        <dbReference type="SAM" id="MobiDB-lite"/>
    </source>
</evidence>
<evidence type="ECO:0000313" key="3">
    <source>
        <dbReference type="Proteomes" id="UP000825729"/>
    </source>
</evidence>
<dbReference type="EMBL" id="JAINDJ010000006">
    <property type="protein sequence ID" value="KAG9444566.1"/>
    <property type="molecule type" value="Genomic_DNA"/>
</dbReference>
<feature type="compositionally biased region" description="Basic residues" evidence="1">
    <location>
        <begin position="306"/>
        <end position="358"/>
    </location>
</feature>
<evidence type="ECO:0000313" key="2">
    <source>
        <dbReference type="EMBL" id="KAG9444566.1"/>
    </source>
</evidence>
<feature type="compositionally biased region" description="Basic and acidic residues" evidence="1">
    <location>
        <begin position="373"/>
        <end position="387"/>
    </location>
</feature>
<feature type="region of interest" description="Disordered" evidence="1">
    <location>
        <begin position="305"/>
        <end position="387"/>
    </location>
</feature>
<name>A0AAV7E9Q7_ARIFI</name>
<keyword evidence="3" id="KW-1185">Reference proteome</keyword>
<dbReference type="AlphaFoldDB" id="A0AAV7E9Q7"/>
<comment type="caution">
    <text evidence="2">The sequence shown here is derived from an EMBL/GenBank/DDBJ whole genome shotgun (WGS) entry which is preliminary data.</text>
</comment>
<protein>
    <submittedName>
        <fullName evidence="2">Uncharacterized protein</fullName>
    </submittedName>
</protein>
<dbReference type="Proteomes" id="UP000825729">
    <property type="component" value="Unassembled WGS sequence"/>
</dbReference>